<organism evidence="1 2">
    <name type="scientific">Methylocystis bryophila</name>
    <dbReference type="NCBI Taxonomy" id="655015"/>
    <lineage>
        <taxon>Bacteria</taxon>
        <taxon>Pseudomonadati</taxon>
        <taxon>Pseudomonadota</taxon>
        <taxon>Alphaproteobacteria</taxon>
        <taxon>Hyphomicrobiales</taxon>
        <taxon>Methylocystaceae</taxon>
        <taxon>Methylocystis</taxon>
    </lineage>
</organism>
<dbReference type="EMBL" id="CP019948">
    <property type="protein sequence ID" value="ARN81910.1"/>
    <property type="molecule type" value="Genomic_DNA"/>
</dbReference>
<accession>A0A1W6MWD4</accession>
<reference evidence="1 2" key="1">
    <citation type="submission" date="2017-02" db="EMBL/GenBank/DDBJ databases">
        <authorList>
            <person name="Peterson S.W."/>
        </authorList>
    </citation>
    <scope>NUCLEOTIDE SEQUENCE [LARGE SCALE GENOMIC DNA]</scope>
    <source>
        <strain evidence="1 2">S285</strain>
    </source>
</reference>
<proteinExistence type="predicted"/>
<evidence type="ECO:0000313" key="2">
    <source>
        <dbReference type="Proteomes" id="UP000193978"/>
    </source>
</evidence>
<gene>
    <name evidence="1" type="ORF">B1812_13365</name>
</gene>
<evidence type="ECO:0000313" key="1">
    <source>
        <dbReference type="EMBL" id="ARN81910.1"/>
    </source>
</evidence>
<dbReference type="AlphaFoldDB" id="A0A1W6MWD4"/>
<protein>
    <submittedName>
        <fullName evidence="1">Uncharacterized protein</fullName>
    </submittedName>
</protein>
<dbReference type="KEGG" id="mbry:B1812_13365"/>
<keyword evidence="2" id="KW-1185">Reference proteome</keyword>
<name>A0A1W6MWD4_9HYPH</name>
<sequence>MGAVNFMLGTGLRDDFVAMILYCRTTRDPESKNERAVAEGASDAPCGLALAFRPILLLSKTAGVRSDSIQA</sequence>
<dbReference type="STRING" id="655015.B1812_13365"/>
<dbReference type="Proteomes" id="UP000193978">
    <property type="component" value="Chromosome"/>
</dbReference>